<sequence>MSKYIDVQELTDGVSKIMQSVREERAEYVVTVRGKPVAVLRPLAEEKTRKYSKEEVNRFMAELGELAARVSKAWKSPLSAVEAVQEQRRDL</sequence>
<reference evidence="2" key="1">
    <citation type="submission" date="2018-06" db="EMBL/GenBank/DDBJ databases">
        <authorList>
            <person name="Zhirakovskaya E."/>
        </authorList>
    </citation>
    <scope>NUCLEOTIDE SEQUENCE</scope>
</reference>
<gene>
    <name evidence="2" type="ORF">MNBD_CHLOROFLEXI01-1946</name>
</gene>
<accession>A0A3B0VK19</accession>
<name>A0A3B0VK19_9ZZZZ</name>
<proteinExistence type="inferred from homology"/>
<dbReference type="Gene3D" id="3.40.1620.10">
    <property type="entry name" value="YefM-like domain"/>
    <property type="match status" value="1"/>
</dbReference>
<dbReference type="NCBIfam" id="TIGR01552">
    <property type="entry name" value="phd_fam"/>
    <property type="match status" value="1"/>
</dbReference>
<protein>
    <recommendedName>
        <fullName evidence="3">Antitoxin</fullName>
    </recommendedName>
</protein>
<organism evidence="2">
    <name type="scientific">hydrothermal vent metagenome</name>
    <dbReference type="NCBI Taxonomy" id="652676"/>
    <lineage>
        <taxon>unclassified sequences</taxon>
        <taxon>metagenomes</taxon>
        <taxon>ecological metagenomes</taxon>
    </lineage>
</organism>
<dbReference type="SUPFAM" id="SSF143120">
    <property type="entry name" value="YefM-like"/>
    <property type="match status" value="1"/>
</dbReference>
<comment type="similarity">
    <text evidence="1">Belongs to the phD/YefM antitoxin family.</text>
</comment>
<dbReference type="InterPro" id="IPR036165">
    <property type="entry name" value="YefM-like_sf"/>
</dbReference>
<dbReference type="AlphaFoldDB" id="A0A3B0VK19"/>
<evidence type="ECO:0000313" key="2">
    <source>
        <dbReference type="EMBL" id="VAW32014.1"/>
    </source>
</evidence>
<dbReference type="EMBL" id="UOEU01000311">
    <property type="protein sequence ID" value="VAW32014.1"/>
    <property type="molecule type" value="Genomic_DNA"/>
</dbReference>
<evidence type="ECO:0008006" key="3">
    <source>
        <dbReference type="Google" id="ProtNLM"/>
    </source>
</evidence>
<evidence type="ECO:0000256" key="1">
    <source>
        <dbReference type="ARBA" id="ARBA00009981"/>
    </source>
</evidence>